<accession>A0A4V1R2E4</accession>
<dbReference type="Pfam" id="PF00296">
    <property type="entry name" value="Bac_luciferase"/>
    <property type="match status" value="1"/>
</dbReference>
<evidence type="ECO:0000259" key="2">
    <source>
        <dbReference type="Pfam" id="PF00296"/>
    </source>
</evidence>
<dbReference type="PANTHER" id="PTHR30137">
    <property type="entry name" value="LUCIFERASE-LIKE MONOOXYGENASE"/>
    <property type="match status" value="1"/>
</dbReference>
<feature type="domain" description="Luciferase-like" evidence="2">
    <location>
        <begin position="28"/>
        <end position="354"/>
    </location>
</feature>
<dbReference type="RefSeq" id="WP_129173623.1">
    <property type="nucleotide sequence ID" value="NZ_JACCBI010000001.1"/>
</dbReference>
<reference evidence="3 6" key="2">
    <citation type="submission" date="2020-07" db="EMBL/GenBank/DDBJ databases">
        <title>Sequencing the genomes of 1000 actinobacteria strains.</title>
        <authorList>
            <person name="Klenk H.-P."/>
        </authorList>
    </citation>
    <scope>NUCLEOTIDE SEQUENCE [LARGE SCALE GENOMIC DNA]</scope>
    <source>
        <strain evidence="3 6">DSM 23870</strain>
    </source>
</reference>
<evidence type="ECO:0000256" key="1">
    <source>
        <dbReference type="SAM" id="MobiDB-lite"/>
    </source>
</evidence>
<dbReference type="InterPro" id="IPR050766">
    <property type="entry name" value="Bact_Lucif_Oxidored"/>
</dbReference>
<evidence type="ECO:0000313" key="6">
    <source>
        <dbReference type="Proteomes" id="UP000581087"/>
    </source>
</evidence>
<dbReference type="SUPFAM" id="SSF51679">
    <property type="entry name" value="Bacterial luciferase-like"/>
    <property type="match status" value="1"/>
</dbReference>
<evidence type="ECO:0000313" key="4">
    <source>
        <dbReference type="EMBL" id="RXZ86866.1"/>
    </source>
</evidence>
<dbReference type="GO" id="GO:0016705">
    <property type="term" value="F:oxidoreductase activity, acting on paired donors, with incorporation or reduction of molecular oxygen"/>
    <property type="evidence" value="ECO:0007669"/>
    <property type="project" value="InterPro"/>
</dbReference>
<dbReference type="EMBL" id="JACCBI010000001">
    <property type="protein sequence ID" value="NYD67303.1"/>
    <property type="molecule type" value="Genomic_DNA"/>
</dbReference>
<sequence length="389" mass="40966">MSVETLTAPPATTARTAQRVPLSVLDLVPISSGESSGDALRNTIDLAQRAESFGFARYWLAEHHLNPGVAGSAPHTLLGILAERTSTIRVGTAATILGNYEALQVAEAFGTLGTLYPGRTDLGLGRSGSPSTAPAPPAEPPVTTNRLVDGLVIPPNRPFRFNTERFAVQARLLGRTPGDADRFSQQVADLADFFAGSYDAGDVPVTVQPAEGSDVELWVHGSTAGESARIAGRLGVRFGANYHVQGSGVLDALAEYRAHFQPSATLDRPHTTVSVDVVVAATDAEATRLAAGYADWVLSIREGQGAIVYPTPEEARGIDALSAAELASVQDRLDTRLVGSAESVVGRLETLQRVTGADELLVTTITHDHAARVESYRLLAEAWGDAGTL</sequence>
<dbReference type="OrthoDB" id="9780518at2"/>
<evidence type="ECO:0000313" key="5">
    <source>
        <dbReference type="Proteomes" id="UP000292686"/>
    </source>
</evidence>
<dbReference type="PANTHER" id="PTHR30137:SF6">
    <property type="entry name" value="LUCIFERASE-LIKE MONOOXYGENASE"/>
    <property type="match status" value="1"/>
</dbReference>
<name>A0A4V1R2E4_9MICO</name>
<dbReference type="AlphaFoldDB" id="A0A4V1R2E4"/>
<feature type="region of interest" description="Disordered" evidence="1">
    <location>
        <begin position="121"/>
        <end position="144"/>
    </location>
</feature>
<reference evidence="4 5" key="1">
    <citation type="submission" date="2019-01" db="EMBL/GenBank/DDBJ databases">
        <title>Agromyces.</title>
        <authorList>
            <person name="Li J."/>
        </authorList>
    </citation>
    <scope>NUCLEOTIDE SEQUENCE [LARGE SCALE GENOMIC DNA]</scope>
    <source>
        <strain evidence="4 5">DSM 23870</strain>
    </source>
</reference>
<keyword evidence="3" id="KW-0503">Monooxygenase</keyword>
<dbReference type="GO" id="GO:0005829">
    <property type="term" value="C:cytosol"/>
    <property type="evidence" value="ECO:0007669"/>
    <property type="project" value="TreeGrafter"/>
</dbReference>
<protein>
    <submittedName>
        <fullName evidence="3">Alkanesulfonate monooxygenase SsuD/methylene tetrahydromethanopterin reductase-like flavin-dependent oxidoreductase (Luciferase family)</fullName>
    </submittedName>
    <submittedName>
        <fullName evidence="4">LLM class flavin-dependent oxidoreductase</fullName>
    </submittedName>
</protein>
<dbReference type="Gene3D" id="3.20.20.30">
    <property type="entry name" value="Luciferase-like domain"/>
    <property type="match status" value="1"/>
</dbReference>
<evidence type="ECO:0000313" key="3">
    <source>
        <dbReference type="EMBL" id="NYD67303.1"/>
    </source>
</evidence>
<dbReference type="InterPro" id="IPR036661">
    <property type="entry name" value="Luciferase-like_sf"/>
</dbReference>
<dbReference type="Proteomes" id="UP000292686">
    <property type="component" value="Unassembled WGS sequence"/>
</dbReference>
<dbReference type="InterPro" id="IPR011251">
    <property type="entry name" value="Luciferase-like_dom"/>
</dbReference>
<keyword evidence="5" id="KW-1185">Reference proteome</keyword>
<dbReference type="GO" id="GO:0004497">
    <property type="term" value="F:monooxygenase activity"/>
    <property type="evidence" value="ECO:0007669"/>
    <property type="project" value="UniProtKB-KW"/>
</dbReference>
<keyword evidence="3" id="KW-0560">Oxidoreductase</keyword>
<organism evidence="4 5">
    <name type="scientific">Agromyces atrinae</name>
    <dbReference type="NCBI Taxonomy" id="592376"/>
    <lineage>
        <taxon>Bacteria</taxon>
        <taxon>Bacillati</taxon>
        <taxon>Actinomycetota</taxon>
        <taxon>Actinomycetes</taxon>
        <taxon>Micrococcales</taxon>
        <taxon>Microbacteriaceae</taxon>
        <taxon>Agromyces</taxon>
    </lineage>
</organism>
<dbReference type="EMBL" id="SDPM01000003">
    <property type="protein sequence ID" value="RXZ86866.1"/>
    <property type="molecule type" value="Genomic_DNA"/>
</dbReference>
<gene>
    <name evidence="3" type="ORF">BJ972_001822</name>
    <name evidence="4" type="ORF">ESP50_07335</name>
</gene>
<comment type="caution">
    <text evidence="4">The sequence shown here is derived from an EMBL/GenBank/DDBJ whole genome shotgun (WGS) entry which is preliminary data.</text>
</comment>
<dbReference type="Proteomes" id="UP000581087">
    <property type="component" value="Unassembled WGS sequence"/>
</dbReference>
<proteinExistence type="predicted"/>